<evidence type="ECO:0000313" key="4">
    <source>
        <dbReference type="Proteomes" id="UP000614609"/>
    </source>
</evidence>
<feature type="compositionally biased region" description="Low complexity" evidence="1">
    <location>
        <begin position="198"/>
        <end position="219"/>
    </location>
</feature>
<name>A0A830FRD9_9EURY</name>
<gene>
    <name evidence="2" type="ORF">GCM10009017_12770</name>
    <name evidence="3" type="ORF">J2752_000467</name>
</gene>
<organism evidence="2 4">
    <name type="scientific">Halarchaeum rubridurum</name>
    <dbReference type="NCBI Taxonomy" id="489911"/>
    <lineage>
        <taxon>Archaea</taxon>
        <taxon>Methanobacteriati</taxon>
        <taxon>Methanobacteriota</taxon>
        <taxon>Stenosarchaea group</taxon>
        <taxon>Halobacteria</taxon>
        <taxon>Halobacteriales</taxon>
        <taxon>Halobacteriaceae</taxon>
    </lineage>
</organism>
<proteinExistence type="predicted"/>
<sequence length="219" mass="22871">MTDDVLGALEPNERGRLLGELREALNIPRVGRVRKVWTHTDEADTSNHEVNVAVPPGGDVDGEHRQIPIQQPATGAVAVPSVNDLVLVMGSDTGPVAMPAVYGDADADRAPLGEEGDVRIRRGELYAEVAGDGSWARLAKKPGDLDDPSARVELDAGGAVRIETDGDVTISAGGQVVIDEGGTAAPVARQNHTHDVTLSDSSTTTSTTPNESGTQTEVE</sequence>
<accession>A0A830FRD9</accession>
<dbReference type="AlphaFoldDB" id="A0A830FRD9"/>
<dbReference type="EMBL" id="BMOO01000003">
    <property type="protein sequence ID" value="GGM64159.1"/>
    <property type="molecule type" value="Genomic_DNA"/>
</dbReference>
<comment type="caution">
    <text evidence="2">The sequence shown here is derived from an EMBL/GenBank/DDBJ whole genome shotgun (WGS) entry which is preliminary data.</text>
</comment>
<evidence type="ECO:0000313" key="3">
    <source>
        <dbReference type="EMBL" id="MBP1953586.1"/>
    </source>
</evidence>
<keyword evidence="4" id="KW-1185">Reference proteome</keyword>
<evidence type="ECO:0000256" key="1">
    <source>
        <dbReference type="SAM" id="MobiDB-lite"/>
    </source>
</evidence>
<dbReference type="Proteomes" id="UP000614609">
    <property type="component" value="Unassembled WGS sequence"/>
</dbReference>
<dbReference type="OrthoDB" id="386308at2157"/>
<reference evidence="2" key="1">
    <citation type="journal article" date="2014" name="Int. J. Syst. Evol. Microbiol.">
        <title>Complete genome sequence of Corynebacterium casei LMG S-19264T (=DSM 44701T), isolated from a smear-ripened cheese.</title>
        <authorList>
            <consortium name="US DOE Joint Genome Institute (JGI-PGF)"/>
            <person name="Walter F."/>
            <person name="Albersmeier A."/>
            <person name="Kalinowski J."/>
            <person name="Ruckert C."/>
        </authorList>
    </citation>
    <scope>NUCLEOTIDE SEQUENCE</scope>
    <source>
        <strain evidence="2">JCM 16108</strain>
    </source>
</reference>
<dbReference type="RefSeq" id="WP_188871074.1">
    <property type="nucleotide sequence ID" value="NZ_BMOO01000003.1"/>
</dbReference>
<protein>
    <recommendedName>
        <fullName evidence="5">Phage protein Gp138 N-terminal domain-containing protein</fullName>
    </recommendedName>
</protein>
<reference evidence="3" key="3">
    <citation type="submission" date="2021-03" db="EMBL/GenBank/DDBJ databases">
        <title>Genomic Encyclopedia of Type Strains, Phase IV (KMG-IV): sequencing the most valuable type-strain genomes for metagenomic binning, comparative biology and taxonomic classification.</title>
        <authorList>
            <person name="Goeker M."/>
        </authorList>
    </citation>
    <scope>NUCLEOTIDE SEQUENCE</scope>
    <source>
        <strain evidence="3">DSM 22443</strain>
    </source>
</reference>
<evidence type="ECO:0008006" key="5">
    <source>
        <dbReference type="Google" id="ProtNLM"/>
    </source>
</evidence>
<feature type="region of interest" description="Disordered" evidence="1">
    <location>
        <begin position="181"/>
        <end position="219"/>
    </location>
</feature>
<reference evidence="2" key="2">
    <citation type="submission" date="2020-09" db="EMBL/GenBank/DDBJ databases">
        <authorList>
            <person name="Sun Q."/>
            <person name="Ohkuma M."/>
        </authorList>
    </citation>
    <scope>NUCLEOTIDE SEQUENCE</scope>
    <source>
        <strain evidence="2">JCM 16108</strain>
    </source>
</reference>
<dbReference type="Proteomes" id="UP000765891">
    <property type="component" value="Unassembled WGS sequence"/>
</dbReference>
<evidence type="ECO:0000313" key="2">
    <source>
        <dbReference type="EMBL" id="GGM64159.1"/>
    </source>
</evidence>
<dbReference type="EMBL" id="JAGGKO010000001">
    <property type="protein sequence ID" value="MBP1953586.1"/>
    <property type="molecule type" value="Genomic_DNA"/>
</dbReference>